<dbReference type="GO" id="GO:0016491">
    <property type="term" value="F:oxidoreductase activity"/>
    <property type="evidence" value="ECO:0000318"/>
    <property type="project" value="GO_Central"/>
</dbReference>
<evidence type="ECO:0000313" key="1">
    <source>
        <dbReference type="EMBL" id="EDV22770.1"/>
    </source>
</evidence>
<dbReference type="PhylomeDB" id="B3S3C9"/>
<dbReference type="CTD" id="6756024"/>
<dbReference type="GeneID" id="6756024"/>
<dbReference type="Pfam" id="PF13646">
    <property type="entry name" value="HEAT_2"/>
    <property type="match status" value="1"/>
</dbReference>
<organism evidence="1 2">
    <name type="scientific">Trichoplax adhaerens</name>
    <name type="common">Trichoplax reptans</name>
    <dbReference type="NCBI Taxonomy" id="10228"/>
    <lineage>
        <taxon>Eukaryota</taxon>
        <taxon>Metazoa</taxon>
        <taxon>Placozoa</taxon>
        <taxon>Uniplacotomia</taxon>
        <taxon>Trichoplacea</taxon>
        <taxon>Trichoplacidae</taxon>
        <taxon>Trichoplax</taxon>
    </lineage>
</organism>
<dbReference type="STRING" id="10228.B3S3C9"/>
<dbReference type="Gene3D" id="1.25.10.10">
    <property type="entry name" value="Leucine-rich Repeat Variant"/>
    <property type="match status" value="2"/>
</dbReference>
<dbReference type="RefSeq" id="XP_002114636.1">
    <property type="nucleotide sequence ID" value="XM_002114600.1"/>
</dbReference>
<accession>B3S3C9</accession>
<dbReference type="HOGENOM" id="CLU_295660_0_0_1"/>
<dbReference type="Proteomes" id="UP000009022">
    <property type="component" value="Unassembled WGS sequence"/>
</dbReference>
<gene>
    <name evidence="1" type="ORF">TRIADDRAFT_58673</name>
</gene>
<dbReference type="InParanoid" id="B3S3C9"/>
<name>B3S3C9_TRIAD</name>
<dbReference type="PANTHER" id="PTHR12697">
    <property type="entry name" value="PBS LYASE HEAT-LIKE PROTEIN"/>
    <property type="match status" value="1"/>
</dbReference>
<dbReference type="AlphaFoldDB" id="B3S3C9"/>
<dbReference type="OMA" id="WHKEVRR"/>
<dbReference type="FunCoup" id="B3S3C9">
    <property type="interactions" value="4"/>
</dbReference>
<dbReference type="KEGG" id="tad:TRIADDRAFT_58673"/>
<dbReference type="OrthoDB" id="5980716at2759"/>
<reference evidence="1 2" key="1">
    <citation type="journal article" date="2008" name="Nature">
        <title>The Trichoplax genome and the nature of placozoans.</title>
        <authorList>
            <person name="Srivastava M."/>
            <person name="Begovic E."/>
            <person name="Chapman J."/>
            <person name="Putnam N.H."/>
            <person name="Hellsten U."/>
            <person name="Kawashima T."/>
            <person name="Kuo A."/>
            <person name="Mitros T."/>
            <person name="Salamov A."/>
            <person name="Carpenter M.L."/>
            <person name="Signorovitch A.Y."/>
            <person name="Moreno M.A."/>
            <person name="Kamm K."/>
            <person name="Grimwood J."/>
            <person name="Schmutz J."/>
            <person name="Shapiro H."/>
            <person name="Grigoriev I.V."/>
            <person name="Buss L.W."/>
            <person name="Schierwater B."/>
            <person name="Dellaporta S.L."/>
            <person name="Rokhsar D.S."/>
        </authorList>
    </citation>
    <scope>NUCLEOTIDE SEQUENCE [LARGE SCALE GENOMIC DNA]</scope>
    <source>
        <strain evidence="1 2">Grell-BS-1999</strain>
    </source>
</reference>
<proteinExistence type="predicted"/>
<dbReference type="eggNOG" id="ENOG502QPUU">
    <property type="taxonomic scope" value="Eukaryota"/>
</dbReference>
<dbReference type="PANTHER" id="PTHR12697:SF20">
    <property type="entry name" value="HEAT REPEAT-CONTAINING PROTEIN 4"/>
    <property type="match status" value="1"/>
</dbReference>
<protein>
    <recommendedName>
        <fullName evidence="3">HEAT repeat-containing protein 4</fullName>
    </recommendedName>
</protein>
<keyword evidence="2" id="KW-1185">Reference proteome</keyword>
<evidence type="ECO:0008006" key="3">
    <source>
        <dbReference type="Google" id="ProtNLM"/>
    </source>
</evidence>
<evidence type="ECO:0000313" key="2">
    <source>
        <dbReference type="Proteomes" id="UP000009022"/>
    </source>
</evidence>
<dbReference type="InterPro" id="IPR016024">
    <property type="entry name" value="ARM-type_fold"/>
</dbReference>
<dbReference type="EMBL" id="DS985248">
    <property type="protein sequence ID" value="EDV22770.1"/>
    <property type="molecule type" value="Genomic_DNA"/>
</dbReference>
<sequence length="1005" mass="114370">MSTTNQQTLNIGFINNNTFPQSKLEIKSVRKDNSIDKVKNSIKENVIKETSRINDNYVEKISSDLSFTADVVKQFSAHALPYKDGRPTDLYTGRGMAKDSLKSSAFYRSSQLKKPINYQPPPFYLKRKKSPPLLDDKGFNELDVIHRLKLKQRQSTLKPIQQRMKVVSINEKQTGWDEQVISKLSWTSAKYIVKKQVPIGSQQKTLIHTLATRDKPKSANSFAVSTPRRVASPRDPGRYRYKLSISDLSDAADGNIEDLTVPQKLAKESNRVRNAKKLTESYAYRDLQVKDQEDFRKHVHDGAKPIYSKLHRIRLNDEEIIRLTNDTKFKLQLLDFYPPLPEKWYSSTNIDNIKSDAANKNIRGQRPWKSLPQKIKDDNTMYSYYGNKSKTYTEPDHKTVIRNKENVYLHQIVREWRKTWHLNSKFLYADVDKLLEDIKHDYEHVRTGALQAITVAIINENIMQNKSIQAKEEALQLKQVDDDEEDEDISQANQKNLSPRALKDRIPKELLGAIMSALTDPSRRVRLEAAVGIMTLGLLNTNAKKVLDEVLSDGTSEEKWIAAKCLAKHGYCNTAIISELIGCLSADSIIKHEKATLYLRELSKQTSIINSMLAEQLNNTSWRSRAAACNLIPKLYGTINKDLTQKLINLMWSDWHQDVREAALLALAKAGQGKIVHSELKKQMKSGTERGRVDALRKFARIGIATSDIIDSFLECFQDEYDRVRIEACIAAEIVASNDLQVIKQLIQSISGDSSYKVKIKAMQALRSINKGTDELCKVLLWAIRYENHPEVRAEACKTIGYFKIDNNEVVSALQDRLTLDASQLVRNEATAALVALGRTPARELEITKTIRDEVQQLTTKNRVVDEITRHEEEGEKVKNYSRLLNITPTKMQLQADSQAIRNYVTHSYGVKLKGVGELDDYDYHDTGFWSGKPIPITRAIPSRSGSRVQFLLADSKHAMDDDYINDKPLSATTRASYSSLTENSYSTDGLLLSGNSDYFRKDMQ</sequence>
<dbReference type="SUPFAM" id="SSF48371">
    <property type="entry name" value="ARM repeat"/>
    <property type="match status" value="1"/>
</dbReference>
<dbReference type="InterPro" id="IPR011989">
    <property type="entry name" value="ARM-like"/>
</dbReference>